<evidence type="ECO:0000256" key="1">
    <source>
        <dbReference type="SAM" id="SignalP"/>
    </source>
</evidence>
<comment type="caution">
    <text evidence="2">The sequence shown here is derived from an EMBL/GenBank/DDBJ whole genome shotgun (WGS) entry which is preliminary data.</text>
</comment>
<sequence length="164" mass="17243">MNRIRLAFLIALCQLSTACGAGDSAQPIQALVQQPAQQTTSSVAASTLLGDGLKEGMTYADFHNALLAQGWVPVVDKQCKANVVGGDYKTSCATHPDSTCNACDVIPELSSCGADGVCLTRFHNANNNKNLEVGTYGDTDDWNVHGGESRILVTGWSITPAASR</sequence>
<gene>
    <name evidence="2" type="ORF">ISP13_17470</name>
</gene>
<dbReference type="Proteomes" id="UP001620405">
    <property type="component" value="Unassembled WGS sequence"/>
</dbReference>
<evidence type="ECO:0000313" key="3">
    <source>
        <dbReference type="Proteomes" id="UP001620405"/>
    </source>
</evidence>
<reference evidence="2 3" key="1">
    <citation type="submission" date="2020-10" db="EMBL/GenBank/DDBJ databases">
        <title>Phylogeny of dyella-like bacteria.</title>
        <authorList>
            <person name="Fu J."/>
        </authorList>
    </citation>
    <scope>NUCLEOTIDE SEQUENCE [LARGE SCALE GENOMIC DNA]</scope>
    <source>
        <strain evidence="2 3">DHOB07</strain>
    </source>
</reference>
<protein>
    <recommendedName>
        <fullName evidence="4">Secreted protein</fullName>
    </recommendedName>
</protein>
<proteinExistence type="predicted"/>
<keyword evidence="3" id="KW-1185">Reference proteome</keyword>
<dbReference type="PROSITE" id="PS51257">
    <property type="entry name" value="PROKAR_LIPOPROTEIN"/>
    <property type="match status" value="1"/>
</dbReference>
<keyword evidence="1" id="KW-0732">Signal</keyword>
<evidence type="ECO:0008006" key="4">
    <source>
        <dbReference type="Google" id="ProtNLM"/>
    </source>
</evidence>
<feature type="signal peptide" evidence="1">
    <location>
        <begin position="1"/>
        <end position="21"/>
    </location>
</feature>
<evidence type="ECO:0000313" key="2">
    <source>
        <dbReference type="EMBL" id="MFK2875320.1"/>
    </source>
</evidence>
<accession>A0ABW8IZ47</accession>
<name>A0ABW8IZ47_9GAMM</name>
<dbReference type="EMBL" id="JADIKG010000013">
    <property type="protein sequence ID" value="MFK2875320.1"/>
    <property type="molecule type" value="Genomic_DNA"/>
</dbReference>
<dbReference type="RefSeq" id="WP_284395553.1">
    <property type="nucleotide sequence ID" value="NZ_BSNQ01000003.1"/>
</dbReference>
<organism evidence="2 3">
    <name type="scientific">Dyella lipolytica</name>
    <dbReference type="NCBI Taxonomy" id="1867835"/>
    <lineage>
        <taxon>Bacteria</taxon>
        <taxon>Pseudomonadati</taxon>
        <taxon>Pseudomonadota</taxon>
        <taxon>Gammaproteobacteria</taxon>
        <taxon>Lysobacterales</taxon>
        <taxon>Rhodanobacteraceae</taxon>
        <taxon>Dyella</taxon>
    </lineage>
</organism>
<feature type="chain" id="PRO_5047503789" description="Secreted protein" evidence="1">
    <location>
        <begin position="22"/>
        <end position="164"/>
    </location>
</feature>